<protein>
    <submittedName>
        <fullName evidence="2">Uncharacterized protein</fullName>
    </submittedName>
</protein>
<dbReference type="EMBL" id="CM029046">
    <property type="protein sequence ID" value="KAG2588745.1"/>
    <property type="molecule type" value="Genomic_DNA"/>
</dbReference>
<evidence type="ECO:0000313" key="2">
    <source>
        <dbReference type="EMBL" id="KAG2588745.1"/>
    </source>
</evidence>
<name>A0A8T0RUD3_PANVG</name>
<proteinExistence type="predicted"/>
<comment type="caution">
    <text evidence="2">The sequence shown here is derived from an EMBL/GenBank/DDBJ whole genome shotgun (WGS) entry which is preliminary data.</text>
</comment>
<accession>A0A8T0RUD3</accession>
<feature type="compositionally biased region" description="Basic residues" evidence="1">
    <location>
        <begin position="19"/>
        <end position="34"/>
    </location>
</feature>
<gene>
    <name evidence="2" type="ORF">PVAP13_5NG232724</name>
</gene>
<keyword evidence="3" id="KW-1185">Reference proteome</keyword>
<feature type="compositionally biased region" description="Low complexity" evidence="1">
    <location>
        <begin position="1"/>
        <end position="17"/>
    </location>
</feature>
<reference evidence="2" key="1">
    <citation type="submission" date="2020-05" db="EMBL/GenBank/DDBJ databases">
        <title>WGS assembly of Panicum virgatum.</title>
        <authorList>
            <person name="Lovell J.T."/>
            <person name="Jenkins J."/>
            <person name="Shu S."/>
            <person name="Juenger T.E."/>
            <person name="Schmutz J."/>
        </authorList>
    </citation>
    <scope>NUCLEOTIDE SEQUENCE</scope>
    <source>
        <strain evidence="2">AP13</strain>
    </source>
</reference>
<sequence length="146" mass="16174">MARGGATSGGASATEAARSGRRSSARPARRTRRWVTRKPVRWRVWPARDGRSCSGRLEARHNQRWAGGCEVAAARARAEVPQRPARGWADVRRRAQGRLHGEDRVLKKKKKLTGGLQGRISCMALFVEPWCVGHKTTGCLLVFFGT</sequence>
<dbReference type="AlphaFoldDB" id="A0A8T0RUD3"/>
<evidence type="ECO:0000256" key="1">
    <source>
        <dbReference type="SAM" id="MobiDB-lite"/>
    </source>
</evidence>
<feature type="region of interest" description="Disordered" evidence="1">
    <location>
        <begin position="1"/>
        <end position="34"/>
    </location>
</feature>
<organism evidence="2 3">
    <name type="scientific">Panicum virgatum</name>
    <name type="common">Blackwell switchgrass</name>
    <dbReference type="NCBI Taxonomy" id="38727"/>
    <lineage>
        <taxon>Eukaryota</taxon>
        <taxon>Viridiplantae</taxon>
        <taxon>Streptophyta</taxon>
        <taxon>Embryophyta</taxon>
        <taxon>Tracheophyta</taxon>
        <taxon>Spermatophyta</taxon>
        <taxon>Magnoliopsida</taxon>
        <taxon>Liliopsida</taxon>
        <taxon>Poales</taxon>
        <taxon>Poaceae</taxon>
        <taxon>PACMAD clade</taxon>
        <taxon>Panicoideae</taxon>
        <taxon>Panicodae</taxon>
        <taxon>Paniceae</taxon>
        <taxon>Panicinae</taxon>
        <taxon>Panicum</taxon>
        <taxon>Panicum sect. Hiantes</taxon>
    </lineage>
</organism>
<dbReference type="Proteomes" id="UP000823388">
    <property type="component" value="Chromosome 5N"/>
</dbReference>
<evidence type="ECO:0000313" key="3">
    <source>
        <dbReference type="Proteomes" id="UP000823388"/>
    </source>
</evidence>